<evidence type="ECO:0000313" key="1">
    <source>
        <dbReference type="EMBL" id="PMD40236.1"/>
    </source>
</evidence>
<reference evidence="1 2" key="1">
    <citation type="submission" date="2016-04" db="EMBL/GenBank/DDBJ databases">
        <title>A degradative enzymes factory behind the ericoid mycorrhizal symbiosis.</title>
        <authorList>
            <consortium name="DOE Joint Genome Institute"/>
            <person name="Martino E."/>
            <person name="Morin E."/>
            <person name="Grelet G."/>
            <person name="Kuo A."/>
            <person name="Kohler A."/>
            <person name="Daghino S."/>
            <person name="Barry K."/>
            <person name="Choi C."/>
            <person name="Cichocki N."/>
            <person name="Clum A."/>
            <person name="Copeland A."/>
            <person name="Hainaut M."/>
            <person name="Haridas S."/>
            <person name="Labutti K."/>
            <person name="Lindquist E."/>
            <person name="Lipzen A."/>
            <person name="Khouja H.-R."/>
            <person name="Murat C."/>
            <person name="Ohm R."/>
            <person name="Olson A."/>
            <person name="Spatafora J."/>
            <person name="Veneault-Fourrey C."/>
            <person name="Henrissat B."/>
            <person name="Grigoriev I."/>
            <person name="Martin F."/>
            <person name="Perotto S."/>
        </authorList>
    </citation>
    <scope>NUCLEOTIDE SEQUENCE [LARGE SCALE GENOMIC DNA]</scope>
    <source>
        <strain evidence="1 2">F</strain>
    </source>
</reference>
<protein>
    <submittedName>
        <fullName evidence="1">Uncharacterized protein</fullName>
    </submittedName>
</protein>
<dbReference type="EMBL" id="KZ613945">
    <property type="protein sequence ID" value="PMD40236.1"/>
    <property type="molecule type" value="Genomic_DNA"/>
</dbReference>
<gene>
    <name evidence="1" type="ORF">L207DRAFT_528610</name>
</gene>
<sequence length="159" mass="18365">MDAYSRHPVLHMTVTELLVVEPVRLDVGHPIWLKRKQLQKRGVAEDPQFQTGKLHCFTSSFLPVENLREFHLSIDGRYGASDGDILHFITQFPFWIEGCKALSKLTVELHIPAQYIDVRRCDTIVRTTMKRLVKKVGVRGHYVCTRPLPCDGNQIEVWE</sequence>
<dbReference type="AlphaFoldDB" id="A0A2J6RNZ2"/>
<evidence type="ECO:0000313" key="2">
    <source>
        <dbReference type="Proteomes" id="UP000235786"/>
    </source>
</evidence>
<dbReference type="OrthoDB" id="3547599at2759"/>
<name>A0A2J6RNZ2_HYAVF</name>
<organism evidence="1 2">
    <name type="scientific">Hyaloscypha variabilis (strain UAMH 11265 / GT02V1 / F)</name>
    <name type="common">Meliniomyces variabilis</name>
    <dbReference type="NCBI Taxonomy" id="1149755"/>
    <lineage>
        <taxon>Eukaryota</taxon>
        <taxon>Fungi</taxon>
        <taxon>Dikarya</taxon>
        <taxon>Ascomycota</taxon>
        <taxon>Pezizomycotina</taxon>
        <taxon>Leotiomycetes</taxon>
        <taxon>Helotiales</taxon>
        <taxon>Hyaloscyphaceae</taxon>
        <taxon>Hyaloscypha</taxon>
        <taxon>Hyaloscypha variabilis</taxon>
    </lineage>
</organism>
<proteinExistence type="predicted"/>
<keyword evidence="2" id="KW-1185">Reference proteome</keyword>
<accession>A0A2J6RNZ2</accession>
<dbReference type="Proteomes" id="UP000235786">
    <property type="component" value="Unassembled WGS sequence"/>
</dbReference>